<name>A0A895XWD1_9ACTN</name>
<keyword evidence="1" id="KW-0378">Hydrolase</keyword>
<reference evidence="1" key="1">
    <citation type="submission" date="2021-02" db="EMBL/GenBank/DDBJ databases">
        <title>Natronoglycomyces albus gen. nov., sp. nov, a haloalkaliphilic actinobacterium from a soda solonchak soil.</title>
        <authorList>
            <person name="Sorokin D.Y."/>
            <person name="Khijniak T.V."/>
            <person name="Zakharycheva A.P."/>
            <person name="Boueva O.V."/>
            <person name="Ariskina E.V."/>
            <person name="Hahnke R.L."/>
            <person name="Bunk B."/>
            <person name="Sproer C."/>
            <person name="Schumann P."/>
            <person name="Evtushenko L.I."/>
            <person name="Kublanov I.V."/>
        </authorList>
    </citation>
    <scope>NUCLEOTIDE SEQUENCE</scope>
    <source>
        <strain evidence="1">DSM 106290</strain>
    </source>
</reference>
<evidence type="ECO:0000313" key="1">
    <source>
        <dbReference type="EMBL" id="QSB05938.1"/>
    </source>
</evidence>
<dbReference type="RefSeq" id="WP_213171949.1">
    <property type="nucleotide sequence ID" value="NZ_CP070496.1"/>
</dbReference>
<gene>
    <name evidence="1" type="ORF">JQS30_03155</name>
</gene>
<dbReference type="Proteomes" id="UP000662939">
    <property type="component" value="Chromosome"/>
</dbReference>
<evidence type="ECO:0000313" key="2">
    <source>
        <dbReference type="Proteomes" id="UP000662939"/>
    </source>
</evidence>
<accession>A0A895XWD1</accession>
<dbReference type="AlphaFoldDB" id="A0A895XWD1"/>
<keyword evidence="1" id="KW-0121">Carboxypeptidase</keyword>
<protein>
    <submittedName>
        <fullName evidence="1">Carboxypeptidase regulatory-like domain-containing protein</fullName>
    </submittedName>
</protein>
<proteinExistence type="predicted"/>
<organism evidence="1 2">
    <name type="scientific">Natronoglycomyces albus</name>
    <dbReference type="NCBI Taxonomy" id="2811108"/>
    <lineage>
        <taxon>Bacteria</taxon>
        <taxon>Bacillati</taxon>
        <taxon>Actinomycetota</taxon>
        <taxon>Actinomycetes</taxon>
        <taxon>Glycomycetales</taxon>
        <taxon>Glycomycetaceae</taxon>
        <taxon>Natronoglycomyces</taxon>
    </lineage>
</organism>
<keyword evidence="2" id="KW-1185">Reference proteome</keyword>
<dbReference type="EMBL" id="CP070496">
    <property type="protein sequence ID" value="QSB05938.1"/>
    <property type="molecule type" value="Genomic_DNA"/>
</dbReference>
<sequence>MNREDASILRAVDELHREMDPPPEDLSDRIMFALDLEQNLAAEVAELTEEPVLAGHRGASGSITFNCEAVTVMVSPRTALDKTIRVDGWIAPEGEYRVQVRLPEGDREAISNEHGRFAMEHLPAGEMVQFVLRASDQLQRGGVSAVVVTPAVRL</sequence>
<keyword evidence="1" id="KW-0645">Protease</keyword>
<dbReference type="KEGG" id="nav:JQS30_03155"/>
<dbReference type="GO" id="GO:0004180">
    <property type="term" value="F:carboxypeptidase activity"/>
    <property type="evidence" value="ECO:0007669"/>
    <property type="project" value="UniProtKB-KW"/>
</dbReference>